<reference evidence="1" key="1">
    <citation type="submission" date="2019-10" db="EMBL/GenBank/DDBJ databases">
        <authorList>
            <consortium name="DOE Joint Genome Institute"/>
            <person name="Kuo A."/>
            <person name="Miyauchi S."/>
            <person name="Kiss E."/>
            <person name="Drula E."/>
            <person name="Kohler A."/>
            <person name="Sanchez-Garcia M."/>
            <person name="Andreopoulos B."/>
            <person name="Barry K.W."/>
            <person name="Bonito G."/>
            <person name="Buee M."/>
            <person name="Carver A."/>
            <person name="Chen C."/>
            <person name="Cichocki N."/>
            <person name="Clum A."/>
            <person name="Culley D."/>
            <person name="Crous P.W."/>
            <person name="Fauchery L."/>
            <person name="Girlanda M."/>
            <person name="Hayes R."/>
            <person name="Keri Z."/>
            <person name="Labutti K."/>
            <person name="Lipzen A."/>
            <person name="Lombard V."/>
            <person name="Magnuson J."/>
            <person name="Maillard F."/>
            <person name="Morin E."/>
            <person name="Murat C."/>
            <person name="Nolan M."/>
            <person name="Ohm R."/>
            <person name="Pangilinan J."/>
            <person name="Pereira M."/>
            <person name="Perotto S."/>
            <person name="Peter M."/>
            <person name="Riley R."/>
            <person name="Sitrit Y."/>
            <person name="Stielow B."/>
            <person name="Szollosi G."/>
            <person name="Zifcakova L."/>
            <person name="Stursova M."/>
            <person name="Spatafora J.W."/>
            <person name="Tedersoo L."/>
            <person name="Vaario L.-M."/>
            <person name="Yamada A."/>
            <person name="Yan M."/>
            <person name="Wang P."/>
            <person name="Xu J."/>
            <person name="Bruns T."/>
            <person name="Baldrian P."/>
            <person name="Vilgalys R."/>
            <person name="Henrissat B."/>
            <person name="Grigoriev I.V."/>
            <person name="Hibbett D."/>
            <person name="Nagy L.G."/>
            <person name="Martin F.M."/>
        </authorList>
    </citation>
    <scope>NUCLEOTIDE SEQUENCE</scope>
    <source>
        <strain evidence="1">P2</strain>
    </source>
</reference>
<comment type="caution">
    <text evidence="1">The sequence shown here is derived from an EMBL/GenBank/DDBJ whole genome shotgun (WGS) entry which is preliminary data.</text>
</comment>
<dbReference type="EMBL" id="MU117976">
    <property type="protein sequence ID" value="KAF9651387.1"/>
    <property type="molecule type" value="Genomic_DNA"/>
</dbReference>
<organism evidence="1 2">
    <name type="scientific">Thelephora ganbajun</name>
    <name type="common">Ganba fungus</name>
    <dbReference type="NCBI Taxonomy" id="370292"/>
    <lineage>
        <taxon>Eukaryota</taxon>
        <taxon>Fungi</taxon>
        <taxon>Dikarya</taxon>
        <taxon>Basidiomycota</taxon>
        <taxon>Agaricomycotina</taxon>
        <taxon>Agaricomycetes</taxon>
        <taxon>Thelephorales</taxon>
        <taxon>Thelephoraceae</taxon>
        <taxon>Thelephora</taxon>
    </lineage>
</organism>
<proteinExistence type="predicted"/>
<accession>A0ACB6ZP67</accession>
<dbReference type="Proteomes" id="UP000886501">
    <property type="component" value="Unassembled WGS sequence"/>
</dbReference>
<name>A0ACB6ZP67_THEGA</name>
<gene>
    <name evidence="1" type="ORF">BDM02DRAFT_3139375</name>
</gene>
<reference evidence="1" key="2">
    <citation type="journal article" date="2020" name="Nat. Commun.">
        <title>Large-scale genome sequencing of mycorrhizal fungi provides insights into the early evolution of symbiotic traits.</title>
        <authorList>
            <person name="Miyauchi S."/>
            <person name="Kiss E."/>
            <person name="Kuo A."/>
            <person name="Drula E."/>
            <person name="Kohler A."/>
            <person name="Sanchez-Garcia M."/>
            <person name="Morin E."/>
            <person name="Andreopoulos B."/>
            <person name="Barry K.W."/>
            <person name="Bonito G."/>
            <person name="Buee M."/>
            <person name="Carver A."/>
            <person name="Chen C."/>
            <person name="Cichocki N."/>
            <person name="Clum A."/>
            <person name="Culley D."/>
            <person name="Crous P.W."/>
            <person name="Fauchery L."/>
            <person name="Girlanda M."/>
            <person name="Hayes R.D."/>
            <person name="Keri Z."/>
            <person name="LaButti K."/>
            <person name="Lipzen A."/>
            <person name="Lombard V."/>
            <person name="Magnuson J."/>
            <person name="Maillard F."/>
            <person name="Murat C."/>
            <person name="Nolan M."/>
            <person name="Ohm R.A."/>
            <person name="Pangilinan J."/>
            <person name="Pereira M.F."/>
            <person name="Perotto S."/>
            <person name="Peter M."/>
            <person name="Pfister S."/>
            <person name="Riley R."/>
            <person name="Sitrit Y."/>
            <person name="Stielow J.B."/>
            <person name="Szollosi G."/>
            <person name="Zifcakova L."/>
            <person name="Stursova M."/>
            <person name="Spatafora J.W."/>
            <person name="Tedersoo L."/>
            <person name="Vaario L.M."/>
            <person name="Yamada A."/>
            <person name="Yan M."/>
            <person name="Wang P."/>
            <person name="Xu J."/>
            <person name="Bruns T."/>
            <person name="Baldrian P."/>
            <person name="Vilgalys R."/>
            <person name="Dunand C."/>
            <person name="Henrissat B."/>
            <person name="Grigoriev I.V."/>
            <person name="Hibbett D."/>
            <person name="Nagy L.G."/>
            <person name="Martin F.M."/>
        </authorList>
    </citation>
    <scope>NUCLEOTIDE SEQUENCE</scope>
    <source>
        <strain evidence="1">P2</strain>
    </source>
</reference>
<evidence type="ECO:0000313" key="2">
    <source>
        <dbReference type="Proteomes" id="UP000886501"/>
    </source>
</evidence>
<keyword evidence="2" id="KW-1185">Reference proteome</keyword>
<evidence type="ECO:0000313" key="1">
    <source>
        <dbReference type="EMBL" id="KAF9651387.1"/>
    </source>
</evidence>
<protein>
    <submittedName>
        <fullName evidence="1">Uncharacterized protein</fullName>
    </submittedName>
</protein>
<sequence>MPPPFEHKAFHLALLPNIYFVKQLSTSAELPENVLSLLSGPGFFSITRTSEEISIVGEITDDPQIRSLSGGISDWRCIKIAGPMEFEITGVVCNFTTPLKTAGIPVYVVSTWNTDYVLVPKAKAEQAVEVLKTDGWCFTMAS</sequence>